<keyword evidence="1" id="KW-0863">Zinc-finger</keyword>
<feature type="region of interest" description="Disordered" evidence="2">
    <location>
        <begin position="160"/>
        <end position="185"/>
    </location>
</feature>
<evidence type="ECO:0000256" key="2">
    <source>
        <dbReference type="SAM" id="MobiDB-lite"/>
    </source>
</evidence>
<dbReference type="InterPro" id="IPR001878">
    <property type="entry name" value="Znf_CCHC"/>
</dbReference>
<evidence type="ECO:0000259" key="4">
    <source>
        <dbReference type="PROSITE" id="PS50158"/>
    </source>
</evidence>
<dbReference type="STRING" id="478820.A0A196SK70"/>
<keyword evidence="1" id="KW-0479">Metal-binding</keyword>
<dbReference type="PANTHER" id="PTHR15838:SF1">
    <property type="entry name" value="ZINC FINGER CCHC DOMAIN-CONTAINING PROTEIN 17"/>
    <property type="match status" value="1"/>
</dbReference>
<dbReference type="OrthoDB" id="47866at2759"/>
<dbReference type="SUPFAM" id="SSF50249">
    <property type="entry name" value="Nucleic acid-binding proteins"/>
    <property type="match status" value="1"/>
</dbReference>
<dbReference type="GO" id="GO:0043489">
    <property type="term" value="P:RNA stabilization"/>
    <property type="evidence" value="ECO:0007669"/>
    <property type="project" value="TreeGrafter"/>
</dbReference>
<sequence length="185" mass="20986">MSEAVPHHRRMAASTETVLSSIKTPSVYSIHRGVVKRVLDFGSFVRIPAFSFDGLVYPNQYPLDMPPPKEGKEVYVKVLKVFEKDGKPKMMLSLKECNQSTGGDLNPSNQHDEGCFADNDGIQVGAIRKAVCSRCGMPGHMEWECYVDLGQKELFTLVSSSDSEKERKEKKEKHHHHHHRHHHSH</sequence>
<feature type="domain" description="CCHC-type" evidence="4">
    <location>
        <begin position="132"/>
        <end position="145"/>
    </location>
</feature>
<dbReference type="PROSITE" id="PS50126">
    <property type="entry name" value="S1"/>
    <property type="match status" value="1"/>
</dbReference>
<feature type="compositionally biased region" description="Basic residues" evidence="2">
    <location>
        <begin position="170"/>
        <end position="185"/>
    </location>
</feature>
<evidence type="ECO:0000256" key="1">
    <source>
        <dbReference type="PROSITE-ProRule" id="PRU00047"/>
    </source>
</evidence>
<evidence type="ECO:0000313" key="5">
    <source>
        <dbReference type="EMBL" id="OAO17450.1"/>
    </source>
</evidence>
<dbReference type="GO" id="GO:0008270">
    <property type="term" value="F:zinc ion binding"/>
    <property type="evidence" value="ECO:0007669"/>
    <property type="project" value="UniProtKB-KW"/>
</dbReference>
<name>A0A196SK70_BLAHN</name>
<proteinExistence type="predicted"/>
<protein>
    <recommendedName>
        <fullName evidence="7">S1 motif domain-containing protein</fullName>
    </recommendedName>
</protein>
<dbReference type="EMBL" id="LXWW01000029">
    <property type="protein sequence ID" value="OAO17450.1"/>
    <property type="molecule type" value="Genomic_DNA"/>
</dbReference>
<dbReference type="PANTHER" id="PTHR15838">
    <property type="entry name" value="NUCLEOLAR PROTEIN OF 40 KDA"/>
    <property type="match status" value="1"/>
</dbReference>
<dbReference type="InterPro" id="IPR003029">
    <property type="entry name" value="S1_domain"/>
</dbReference>
<dbReference type="Gene3D" id="2.40.50.140">
    <property type="entry name" value="Nucleic acid-binding proteins"/>
    <property type="match status" value="1"/>
</dbReference>
<dbReference type="AlphaFoldDB" id="A0A196SK70"/>
<dbReference type="GO" id="GO:0003723">
    <property type="term" value="F:RNA binding"/>
    <property type="evidence" value="ECO:0007669"/>
    <property type="project" value="TreeGrafter"/>
</dbReference>
<accession>A0A196SK70</accession>
<comment type="caution">
    <text evidence="5">The sequence shown here is derived from an EMBL/GenBank/DDBJ whole genome shotgun (WGS) entry which is preliminary data.</text>
</comment>
<evidence type="ECO:0008006" key="7">
    <source>
        <dbReference type="Google" id="ProtNLM"/>
    </source>
</evidence>
<dbReference type="PROSITE" id="PS50158">
    <property type="entry name" value="ZF_CCHC"/>
    <property type="match status" value="1"/>
</dbReference>
<keyword evidence="1" id="KW-0862">Zinc</keyword>
<evidence type="ECO:0000259" key="3">
    <source>
        <dbReference type="PROSITE" id="PS50126"/>
    </source>
</evidence>
<reference evidence="5 6" key="1">
    <citation type="submission" date="2016-05" db="EMBL/GenBank/DDBJ databases">
        <title>Nuclear genome of Blastocystis sp. subtype 1 NandII.</title>
        <authorList>
            <person name="Gentekaki E."/>
            <person name="Curtis B."/>
            <person name="Stairs C."/>
            <person name="Eme L."/>
            <person name="Herman E."/>
            <person name="Klimes V."/>
            <person name="Arias M.C."/>
            <person name="Elias M."/>
            <person name="Hilliou F."/>
            <person name="Klute M."/>
            <person name="Malik S.-B."/>
            <person name="Pightling A."/>
            <person name="Rachubinski R."/>
            <person name="Salas D."/>
            <person name="Schlacht A."/>
            <person name="Suga H."/>
            <person name="Archibald J."/>
            <person name="Ball S.G."/>
            <person name="Clark G."/>
            <person name="Dacks J."/>
            <person name="Van Der Giezen M."/>
            <person name="Tsaousis A."/>
            <person name="Roger A."/>
        </authorList>
    </citation>
    <scope>NUCLEOTIDE SEQUENCE [LARGE SCALE GENOMIC DNA]</scope>
    <source>
        <strain evidence="6">ATCC 50177 / NandII</strain>
    </source>
</reference>
<gene>
    <name evidence="5" type="ORF">AV274_0793</name>
</gene>
<dbReference type="SMART" id="SM00316">
    <property type="entry name" value="S1"/>
    <property type="match status" value="1"/>
</dbReference>
<dbReference type="InterPro" id="IPR012340">
    <property type="entry name" value="NA-bd_OB-fold"/>
</dbReference>
<organism evidence="5 6">
    <name type="scientific">Blastocystis sp. subtype 1 (strain ATCC 50177 / NandII)</name>
    <dbReference type="NCBI Taxonomy" id="478820"/>
    <lineage>
        <taxon>Eukaryota</taxon>
        <taxon>Sar</taxon>
        <taxon>Stramenopiles</taxon>
        <taxon>Bigyra</taxon>
        <taxon>Opalozoa</taxon>
        <taxon>Opalinata</taxon>
        <taxon>Blastocystidae</taxon>
        <taxon>Blastocystis</taxon>
    </lineage>
</organism>
<feature type="domain" description="S1 motif" evidence="3">
    <location>
        <begin position="28"/>
        <end position="95"/>
    </location>
</feature>
<evidence type="ECO:0000313" key="6">
    <source>
        <dbReference type="Proteomes" id="UP000078348"/>
    </source>
</evidence>
<dbReference type="Proteomes" id="UP000078348">
    <property type="component" value="Unassembled WGS sequence"/>
</dbReference>
<keyword evidence="6" id="KW-1185">Reference proteome</keyword>